<feature type="compositionally biased region" description="Basic and acidic residues" evidence="4">
    <location>
        <begin position="1"/>
        <end position="14"/>
    </location>
</feature>
<reference evidence="6" key="1">
    <citation type="journal article" date="2018" name="Genome Announc.">
        <title>Complete genome sequence of a Dickeya fangzhongdai type strain causing bleeding canker of pear tree trunks.</title>
        <authorList>
            <person name="Zhao Y."/>
            <person name="Tian Y."/>
            <person name="Li X."/>
            <person name="Hu B."/>
        </authorList>
    </citation>
    <scope>NUCLEOTIDE SEQUENCE [LARGE SCALE GENOMIC DNA]</scope>
    <source>
        <strain evidence="6">DSM 101947</strain>
    </source>
</reference>
<evidence type="ECO:0000313" key="5">
    <source>
        <dbReference type="EMBL" id="ATZ94008.1"/>
    </source>
</evidence>
<dbReference type="PROSITE" id="PS50977">
    <property type="entry name" value="HTH_TETR_2"/>
    <property type="match status" value="1"/>
</dbReference>
<dbReference type="KEGG" id="dfn:CVE23_08560"/>
<keyword evidence="2" id="KW-0238">DNA-binding</keyword>
<dbReference type="Proteomes" id="UP000231901">
    <property type="component" value="Chromosome"/>
</dbReference>
<dbReference type="InterPro" id="IPR009057">
    <property type="entry name" value="Homeodomain-like_sf"/>
</dbReference>
<dbReference type="SUPFAM" id="SSF46689">
    <property type="entry name" value="Homeodomain-like"/>
    <property type="match status" value="1"/>
</dbReference>
<evidence type="ECO:0000313" key="6">
    <source>
        <dbReference type="Proteomes" id="UP000231901"/>
    </source>
</evidence>
<sequence length="214" mass="23402">MPQETLSERSEHAATGRKTQPRGRRSARKLLDTAMALFAAKGVEATTVDEIVDVAGLSKGTFYHHYDSKSALLDALRAEFIRRFHEHINGALARCAKEDYASQLESWVQAAIESYLELGELHAIVFSGADYLLWSASDEAFMGEFIAILEQGHRAGAWRVTDAHLTATFILRGLLGVIDDRLLSGQDALSAWPTVAALVAALVGLPGQVEPRQE</sequence>
<feature type="region of interest" description="Disordered" evidence="4">
    <location>
        <begin position="1"/>
        <end position="25"/>
    </location>
</feature>
<proteinExistence type="predicted"/>
<organism evidence="5 6">
    <name type="scientific">Dickeya fangzhongdai</name>
    <dbReference type="NCBI Taxonomy" id="1778540"/>
    <lineage>
        <taxon>Bacteria</taxon>
        <taxon>Pseudomonadati</taxon>
        <taxon>Pseudomonadota</taxon>
        <taxon>Gammaproteobacteria</taxon>
        <taxon>Enterobacterales</taxon>
        <taxon>Pectobacteriaceae</taxon>
        <taxon>Dickeya</taxon>
    </lineage>
</organism>
<evidence type="ECO:0000256" key="3">
    <source>
        <dbReference type="ARBA" id="ARBA00023163"/>
    </source>
</evidence>
<name>A0A2K8QLV2_9GAMM</name>
<dbReference type="RefSeq" id="WP_100849317.1">
    <property type="nucleotide sequence ID" value="NZ_BMJF01000001.1"/>
</dbReference>
<dbReference type="PANTHER" id="PTHR30055:SF234">
    <property type="entry name" value="HTH-TYPE TRANSCRIPTIONAL REGULATOR BETI"/>
    <property type="match status" value="1"/>
</dbReference>
<evidence type="ECO:0000256" key="4">
    <source>
        <dbReference type="SAM" id="MobiDB-lite"/>
    </source>
</evidence>
<keyword evidence="6" id="KW-1185">Reference proteome</keyword>
<keyword evidence="1" id="KW-0805">Transcription regulation</keyword>
<dbReference type="PRINTS" id="PR00455">
    <property type="entry name" value="HTHTETR"/>
</dbReference>
<dbReference type="Gene3D" id="1.10.357.10">
    <property type="entry name" value="Tetracycline Repressor, domain 2"/>
    <property type="match status" value="1"/>
</dbReference>
<dbReference type="InterPro" id="IPR050109">
    <property type="entry name" value="HTH-type_TetR-like_transc_reg"/>
</dbReference>
<evidence type="ECO:0000256" key="2">
    <source>
        <dbReference type="ARBA" id="ARBA00023125"/>
    </source>
</evidence>
<gene>
    <name evidence="5" type="ORF">CVE23_08560</name>
</gene>
<dbReference type="AlphaFoldDB" id="A0A2K8QLV2"/>
<dbReference type="EMBL" id="CP025003">
    <property type="protein sequence ID" value="ATZ94008.1"/>
    <property type="molecule type" value="Genomic_DNA"/>
</dbReference>
<dbReference type="GeneID" id="66564384"/>
<dbReference type="GO" id="GO:0003700">
    <property type="term" value="F:DNA-binding transcription factor activity"/>
    <property type="evidence" value="ECO:0007669"/>
    <property type="project" value="TreeGrafter"/>
</dbReference>
<accession>A0A2K8QLV2</accession>
<dbReference type="Pfam" id="PF00440">
    <property type="entry name" value="TetR_N"/>
    <property type="match status" value="1"/>
</dbReference>
<evidence type="ECO:0000256" key="1">
    <source>
        <dbReference type="ARBA" id="ARBA00023015"/>
    </source>
</evidence>
<protein>
    <submittedName>
        <fullName evidence="5">Uncharacterized protein</fullName>
    </submittedName>
</protein>
<dbReference type="GO" id="GO:0000976">
    <property type="term" value="F:transcription cis-regulatory region binding"/>
    <property type="evidence" value="ECO:0007669"/>
    <property type="project" value="TreeGrafter"/>
</dbReference>
<dbReference type="PANTHER" id="PTHR30055">
    <property type="entry name" value="HTH-TYPE TRANSCRIPTIONAL REGULATOR RUTR"/>
    <property type="match status" value="1"/>
</dbReference>
<dbReference type="InterPro" id="IPR001647">
    <property type="entry name" value="HTH_TetR"/>
</dbReference>
<keyword evidence="3" id="KW-0804">Transcription</keyword>